<feature type="region of interest" description="Disordered" evidence="3">
    <location>
        <begin position="252"/>
        <end position="273"/>
    </location>
</feature>
<dbReference type="InterPro" id="IPR049945">
    <property type="entry name" value="AAA_22"/>
</dbReference>
<dbReference type="GO" id="GO:0033314">
    <property type="term" value="P:mitotic DNA replication checkpoint signaling"/>
    <property type="evidence" value="ECO:0007669"/>
    <property type="project" value="TreeGrafter"/>
</dbReference>
<feature type="compositionally biased region" description="Low complexity" evidence="3">
    <location>
        <begin position="1"/>
        <end position="16"/>
    </location>
</feature>
<name>A0A4Y7Q4P7_9AGAM</name>
<feature type="compositionally biased region" description="Low complexity" evidence="3">
    <location>
        <begin position="23"/>
        <end position="43"/>
    </location>
</feature>
<keyword evidence="5" id="KW-0378">Hydrolase</keyword>
<evidence type="ECO:0000256" key="2">
    <source>
        <dbReference type="ARBA" id="ARBA00022705"/>
    </source>
</evidence>
<dbReference type="AlphaFoldDB" id="A0A4Y7Q4P7"/>
<evidence type="ECO:0000256" key="1">
    <source>
        <dbReference type="ARBA" id="ARBA00006184"/>
    </source>
</evidence>
<sequence>MARPSTTTRMTRSQSTASVLGKRSTSSARSRSPSVSSLKTSSRIPTPDPTPNPKRARTSVADEEDGSNKENIPPFRNATPSTPVEPRATRGLRRSNSDFPVTPTSSRGIRRRAPSVNIPPTPTSSFATLSLSTPPPTPPTITILPLYARARALLRATSNASHSLSMSGREIECAAINSFLRGAEDVDVDMEGDEETVLYISGAPGTGKTALVNSLLETVQKEESARLIFLNCMACSSVDAFWDRLDEELGCDQDVTPSKKPGPRKTKNGKTGAKDRAMAALQACRSRCVLVLDELDHLASSSNANALGPLFALATPQNALRIIGIANTHTLTTSHALPTSLSPENTKHVKTLHFAPYTPPQLLSILSTRLAPLSSDIGDEKDSGKKWDAMFPQPAMKLLAAKVAARTGDVRVLFEVARGAIDRAVAAATLEGKLDVDGQAERKVVVTPPHILAALKAYSPSSSPSTSSTNVKAIGDAKNTNSETATMVRELGLHARLVLLAVLIATRRVSAGLGLNSSSSPPPTPASKRGPIKRTSSSASASLAAGKKSDAGIDATQLHSFYTSLLTETSDARSPVFSAVSRTEFADLLGMLEVKGLVSLSTSTQSGGARPFKRSASFAGKMGSAGPSSQLARLVSDVRASEVLRGLGVHTDAGADAGGNVDVKEEAVRALWARESSRVRREAKARDSFAESSADVVDAFDDAMEG</sequence>
<protein>
    <submittedName>
        <fullName evidence="5">P-loop containing nucleoside triphosphate hydrolase protein</fullName>
    </submittedName>
</protein>
<keyword evidence="6" id="KW-1185">Reference proteome</keyword>
<dbReference type="VEuPathDB" id="FungiDB:BD410DRAFT_828388"/>
<organism evidence="5 6">
    <name type="scientific">Rickenella mellea</name>
    <dbReference type="NCBI Taxonomy" id="50990"/>
    <lineage>
        <taxon>Eukaryota</taxon>
        <taxon>Fungi</taxon>
        <taxon>Dikarya</taxon>
        <taxon>Basidiomycota</taxon>
        <taxon>Agaricomycotina</taxon>
        <taxon>Agaricomycetes</taxon>
        <taxon>Hymenochaetales</taxon>
        <taxon>Rickenellaceae</taxon>
        <taxon>Rickenella</taxon>
    </lineage>
</organism>
<dbReference type="SMART" id="SM00382">
    <property type="entry name" value="AAA"/>
    <property type="match status" value="1"/>
</dbReference>
<dbReference type="STRING" id="50990.A0A4Y7Q4P7"/>
<dbReference type="PANTHER" id="PTHR10763">
    <property type="entry name" value="CELL DIVISION CONTROL PROTEIN 6-RELATED"/>
    <property type="match status" value="1"/>
</dbReference>
<proteinExistence type="inferred from homology"/>
<feature type="compositionally biased region" description="Polar residues" evidence="3">
    <location>
        <begin position="97"/>
        <end position="107"/>
    </location>
</feature>
<dbReference type="GO" id="GO:0005634">
    <property type="term" value="C:nucleus"/>
    <property type="evidence" value="ECO:0007669"/>
    <property type="project" value="TreeGrafter"/>
</dbReference>
<dbReference type="EMBL" id="ML170174">
    <property type="protein sequence ID" value="TDL22637.1"/>
    <property type="molecule type" value="Genomic_DNA"/>
</dbReference>
<evidence type="ECO:0000259" key="4">
    <source>
        <dbReference type="SMART" id="SM00382"/>
    </source>
</evidence>
<dbReference type="GO" id="GO:0016887">
    <property type="term" value="F:ATP hydrolysis activity"/>
    <property type="evidence" value="ECO:0007669"/>
    <property type="project" value="InterPro"/>
</dbReference>
<evidence type="ECO:0000313" key="5">
    <source>
        <dbReference type="EMBL" id="TDL22637.1"/>
    </source>
</evidence>
<keyword evidence="2" id="KW-0235">DNA replication</keyword>
<feature type="compositionally biased region" description="Low complexity" evidence="3">
    <location>
        <begin position="123"/>
        <end position="132"/>
    </location>
</feature>
<reference evidence="5 6" key="1">
    <citation type="submission" date="2018-06" db="EMBL/GenBank/DDBJ databases">
        <title>A transcriptomic atlas of mushroom development highlights an independent origin of complex multicellularity.</title>
        <authorList>
            <consortium name="DOE Joint Genome Institute"/>
            <person name="Krizsan K."/>
            <person name="Almasi E."/>
            <person name="Merenyi Z."/>
            <person name="Sahu N."/>
            <person name="Viragh M."/>
            <person name="Koszo T."/>
            <person name="Mondo S."/>
            <person name="Kiss B."/>
            <person name="Balint B."/>
            <person name="Kues U."/>
            <person name="Barry K."/>
            <person name="Hegedus J.C."/>
            <person name="Henrissat B."/>
            <person name="Johnson J."/>
            <person name="Lipzen A."/>
            <person name="Ohm R."/>
            <person name="Nagy I."/>
            <person name="Pangilinan J."/>
            <person name="Yan J."/>
            <person name="Xiong Y."/>
            <person name="Grigoriev I.V."/>
            <person name="Hibbett D.S."/>
            <person name="Nagy L.G."/>
        </authorList>
    </citation>
    <scope>NUCLEOTIDE SEQUENCE [LARGE SCALE GENOMIC DNA]</scope>
    <source>
        <strain evidence="5 6">SZMC22713</strain>
    </source>
</reference>
<dbReference type="InterPro" id="IPR003593">
    <property type="entry name" value="AAA+_ATPase"/>
</dbReference>
<accession>A0A4Y7Q4P7</accession>
<comment type="similarity">
    <text evidence="1">Belongs to the CDC6/cdc18 family.</text>
</comment>
<dbReference type="Proteomes" id="UP000294933">
    <property type="component" value="Unassembled WGS sequence"/>
</dbReference>
<dbReference type="InterPro" id="IPR050311">
    <property type="entry name" value="ORC1/CDC6"/>
</dbReference>
<dbReference type="Gene3D" id="1.10.8.60">
    <property type="match status" value="1"/>
</dbReference>
<dbReference type="SUPFAM" id="SSF52540">
    <property type="entry name" value="P-loop containing nucleoside triphosphate hydrolases"/>
    <property type="match status" value="1"/>
</dbReference>
<dbReference type="Pfam" id="PF13401">
    <property type="entry name" value="AAA_22"/>
    <property type="match status" value="1"/>
</dbReference>
<feature type="domain" description="AAA+ ATPase" evidence="4">
    <location>
        <begin position="194"/>
        <end position="360"/>
    </location>
</feature>
<dbReference type="GO" id="GO:0003688">
    <property type="term" value="F:DNA replication origin binding"/>
    <property type="evidence" value="ECO:0007669"/>
    <property type="project" value="TreeGrafter"/>
</dbReference>
<dbReference type="InterPro" id="IPR027417">
    <property type="entry name" value="P-loop_NTPase"/>
</dbReference>
<evidence type="ECO:0000256" key="3">
    <source>
        <dbReference type="SAM" id="MobiDB-lite"/>
    </source>
</evidence>
<dbReference type="Gene3D" id="3.40.50.300">
    <property type="entry name" value="P-loop containing nucleotide triphosphate hydrolases"/>
    <property type="match status" value="1"/>
</dbReference>
<dbReference type="PANTHER" id="PTHR10763:SF26">
    <property type="entry name" value="CELL DIVISION CONTROL PROTEIN 6 HOMOLOG"/>
    <property type="match status" value="1"/>
</dbReference>
<feature type="region of interest" description="Disordered" evidence="3">
    <location>
        <begin position="513"/>
        <end position="543"/>
    </location>
</feature>
<evidence type="ECO:0000313" key="6">
    <source>
        <dbReference type="Proteomes" id="UP000294933"/>
    </source>
</evidence>
<dbReference type="GO" id="GO:0006270">
    <property type="term" value="P:DNA replication initiation"/>
    <property type="evidence" value="ECO:0007669"/>
    <property type="project" value="TreeGrafter"/>
</dbReference>
<feature type="region of interest" description="Disordered" evidence="3">
    <location>
        <begin position="1"/>
        <end position="135"/>
    </location>
</feature>
<dbReference type="OrthoDB" id="1926878at2759"/>
<gene>
    <name evidence="5" type="ORF">BD410DRAFT_828388</name>
</gene>